<sequence>MNKKVMLIMGTGLLVAGMLGGVSVQAEDAKSIGFALRTANGSYYASIGDIVKSTCDELGWECTVLDANNDTTKELENMETLVASGVDLIFLDCVDPSAATASQRAAYDAGIPVINLDSGVDDMSMQVTTVYSDNEQNGLVVGKYYAETLDPDYEISAILLSGNTGSIAGKQRRDGLMAGIIMQRTGCTEEEAWAAAEEMENSIVSSGKAENEDAKFTITGQGWGNWTIDEGLVAAEDLITANPDVNLVLAENDPMLIGALTALDNAGITYGEEGTVKLISAADGSKDGYDAIKEGKIMAIGENSPAKIAELGMEIAQDILVDGTDPESYEDITMTPAAAVTKENVEEHYEYGF</sequence>
<proteinExistence type="inferred from homology"/>
<keyword evidence="7" id="KW-1185">Reference proteome</keyword>
<comment type="similarity">
    <text evidence="2">Belongs to the bacterial solute-binding protein 2 family.</text>
</comment>
<keyword evidence="3 4" id="KW-0732">Signal</keyword>
<feature type="chain" id="PRO_5047215339" evidence="4">
    <location>
        <begin position="27"/>
        <end position="353"/>
    </location>
</feature>
<dbReference type="InterPro" id="IPR028082">
    <property type="entry name" value="Peripla_BP_I"/>
</dbReference>
<name>A0ABT2SKX6_9FIRM</name>
<dbReference type="Proteomes" id="UP001652338">
    <property type="component" value="Unassembled WGS sequence"/>
</dbReference>
<evidence type="ECO:0000256" key="3">
    <source>
        <dbReference type="ARBA" id="ARBA00022729"/>
    </source>
</evidence>
<dbReference type="PANTHER" id="PTHR46847:SF1">
    <property type="entry name" value="D-ALLOSE-BINDING PERIPLASMIC PROTEIN-RELATED"/>
    <property type="match status" value="1"/>
</dbReference>
<evidence type="ECO:0000256" key="1">
    <source>
        <dbReference type="ARBA" id="ARBA00004196"/>
    </source>
</evidence>
<evidence type="ECO:0000313" key="7">
    <source>
        <dbReference type="Proteomes" id="UP001652338"/>
    </source>
</evidence>
<dbReference type="SUPFAM" id="SSF53822">
    <property type="entry name" value="Periplasmic binding protein-like I"/>
    <property type="match status" value="1"/>
</dbReference>
<dbReference type="InterPro" id="IPR025997">
    <property type="entry name" value="SBP_2_dom"/>
</dbReference>
<organism evidence="6 7">
    <name type="scientific">Muricoprocola aceti</name>
    <dbReference type="NCBI Taxonomy" id="2981772"/>
    <lineage>
        <taxon>Bacteria</taxon>
        <taxon>Bacillati</taxon>
        <taxon>Bacillota</taxon>
        <taxon>Clostridia</taxon>
        <taxon>Lachnospirales</taxon>
        <taxon>Lachnospiraceae</taxon>
        <taxon>Muricoprocola</taxon>
    </lineage>
</organism>
<accession>A0ABT2SKX6</accession>
<evidence type="ECO:0000256" key="2">
    <source>
        <dbReference type="ARBA" id="ARBA00007639"/>
    </source>
</evidence>
<reference evidence="6 7" key="1">
    <citation type="journal article" date="2021" name="ISME Commun">
        <title>Automated analysis of genomic sequences facilitates high-throughput and comprehensive description of bacteria.</title>
        <authorList>
            <person name="Hitch T.C.A."/>
        </authorList>
    </citation>
    <scope>NUCLEOTIDE SEQUENCE [LARGE SCALE GENOMIC DNA]</scope>
    <source>
        <strain evidence="6 7">Sanger_29</strain>
    </source>
</reference>
<protein>
    <submittedName>
        <fullName evidence="6">Substrate-binding domain-containing protein</fullName>
    </submittedName>
</protein>
<evidence type="ECO:0000259" key="5">
    <source>
        <dbReference type="Pfam" id="PF13407"/>
    </source>
</evidence>
<dbReference type="RefSeq" id="WP_262654533.1">
    <property type="nucleotide sequence ID" value="NZ_JAOQKE010000006.1"/>
</dbReference>
<dbReference type="Gene3D" id="3.40.50.2300">
    <property type="match status" value="2"/>
</dbReference>
<dbReference type="PANTHER" id="PTHR46847">
    <property type="entry name" value="D-ALLOSE-BINDING PERIPLASMIC PROTEIN-RELATED"/>
    <property type="match status" value="1"/>
</dbReference>
<feature type="signal peptide" evidence="4">
    <location>
        <begin position="1"/>
        <end position="26"/>
    </location>
</feature>
<comment type="caution">
    <text evidence="6">The sequence shown here is derived from an EMBL/GenBank/DDBJ whole genome shotgun (WGS) entry which is preliminary data.</text>
</comment>
<dbReference type="Pfam" id="PF13407">
    <property type="entry name" value="Peripla_BP_4"/>
    <property type="match status" value="1"/>
</dbReference>
<comment type="subcellular location">
    <subcellularLocation>
        <location evidence="1">Cell envelope</location>
    </subcellularLocation>
</comment>
<evidence type="ECO:0000313" key="6">
    <source>
        <dbReference type="EMBL" id="MCU6725162.1"/>
    </source>
</evidence>
<dbReference type="EMBL" id="JAOQKE010000006">
    <property type="protein sequence ID" value="MCU6725162.1"/>
    <property type="molecule type" value="Genomic_DNA"/>
</dbReference>
<gene>
    <name evidence="6" type="ORF">OCV47_07340</name>
</gene>
<feature type="domain" description="Periplasmic binding protein" evidence="5">
    <location>
        <begin position="32"/>
        <end position="321"/>
    </location>
</feature>
<evidence type="ECO:0000256" key="4">
    <source>
        <dbReference type="SAM" id="SignalP"/>
    </source>
</evidence>